<keyword evidence="2" id="KW-1185">Reference proteome</keyword>
<dbReference type="EMBL" id="JACRTC010000001">
    <property type="protein sequence ID" value="MBC8569492.1"/>
    <property type="molecule type" value="Genomic_DNA"/>
</dbReference>
<protein>
    <submittedName>
        <fullName evidence="1">Uncharacterized protein</fullName>
    </submittedName>
</protein>
<proteinExistence type="predicted"/>
<comment type="caution">
    <text evidence="1">The sequence shown here is derived from an EMBL/GenBank/DDBJ whole genome shotgun (WGS) entry which is preliminary data.</text>
</comment>
<evidence type="ECO:0000313" key="2">
    <source>
        <dbReference type="Proteomes" id="UP000660861"/>
    </source>
</evidence>
<organism evidence="1 2">
    <name type="scientific">Zongyangia hominis</name>
    <dbReference type="NCBI Taxonomy" id="2763677"/>
    <lineage>
        <taxon>Bacteria</taxon>
        <taxon>Bacillati</taxon>
        <taxon>Bacillota</taxon>
        <taxon>Clostridia</taxon>
        <taxon>Eubacteriales</taxon>
        <taxon>Oscillospiraceae</taxon>
        <taxon>Zongyangia</taxon>
    </lineage>
</organism>
<reference evidence="1" key="1">
    <citation type="submission" date="2020-08" db="EMBL/GenBank/DDBJ databases">
        <title>Genome public.</title>
        <authorList>
            <person name="Liu C."/>
            <person name="Sun Q."/>
        </authorList>
    </citation>
    <scope>NUCLEOTIDE SEQUENCE</scope>
    <source>
        <strain evidence="1">NSJ-54</strain>
    </source>
</reference>
<evidence type="ECO:0000313" key="1">
    <source>
        <dbReference type="EMBL" id="MBC8569492.1"/>
    </source>
</evidence>
<sequence length="83" mass="9398">MKREEAETMILAAIQERTGNLVEDKDTHLLSGAIPIPLVDWLYVFDALEQKTKLPVARVLEDHDYTVFTVRGLAGAICERWGE</sequence>
<gene>
    <name evidence="1" type="ORF">H8709_01425</name>
</gene>
<dbReference type="AlphaFoldDB" id="A0A926IAU9"/>
<dbReference type="Proteomes" id="UP000660861">
    <property type="component" value="Unassembled WGS sequence"/>
</dbReference>
<accession>A0A926IAU9</accession>
<dbReference type="RefSeq" id="WP_262396590.1">
    <property type="nucleotide sequence ID" value="NZ_JACRTC010000001.1"/>
</dbReference>
<name>A0A926IAU9_9FIRM</name>